<organism evidence="13">
    <name type="scientific">Thrips palmi</name>
    <name type="common">Melon thrips</name>
    <dbReference type="NCBI Taxonomy" id="161013"/>
    <lineage>
        <taxon>Eukaryota</taxon>
        <taxon>Metazoa</taxon>
        <taxon>Ecdysozoa</taxon>
        <taxon>Arthropoda</taxon>
        <taxon>Hexapoda</taxon>
        <taxon>Insecta</taxon>
        <taxon>Pterygota</taxon>
        <taxon>Neoptera</taxon>
        <taxon>Paraneoptera</taxon>
        <taxon>Thysanoptera</taxon>
        <taxon>Terebrantia</taxon>
        <taxon>Thripoidea</taxon>
        <taxon>Thripidae</taxon>
        <taxon>Thrips</taxon>
    </lineage>
</organism>
<feature type="compositionally biased region" description="Basic and acidic residues" evidence="10">
    <location>
        <begin position="701"/>
        <end position="711"/>
    </location>
</feature>
<evidence type="ECO:0000256" key="6">
    <source>
        <dbReference type="ARBA" id="ARBA00022801"/>
    </source>
</evidence>
<dbReference type="CDD" id="cd06907">
    <property type="entry name" value="M14_AGBL2-3_like"/>
    <property type="match status" value="1"/>
</dbReference>
<dbReference type="GO" id="GO:0006508">
    <property type="term" value="P:proteolysis"/>
    <property type="evidence" value="ECO:0007669"/>
    <property type="project" value="UniProtKB-KW"/>
</dbReference>
<feature type="region of interest" description="Disordered" evidence="10">
    <location>
        <begin position="613"/>
        <end position="647"/>
    </location>
</feature>
<feature type="compositionally biased region" description="Low complexity" evidence="10">
    <location>
        <begin position="1115"/>
        <end position="1134"/>
    </location>
</feature>
<dbReference type="PANTHER" id="PTHR12756">
    <property type="entry name" value="CYTOSOLIC CARBOXYPEPTIDASE"/>
    <property type="match status" value="1"/>
</dbReference>
<feature type="compositionally biased region" description="Acidic residues" evidence="10">
    <location>
        <begin position="556"/>
        <end position="571"/>
    </location>
</feature>
<feature type="compositionally biased region" description="Basic and acidic residues" evidence="10">
    <location>
        <begin position="925"/>
        <end position="937"/>
    </location>
</feature>
<evidence type="ECO:0000256" key="1">
    <source>
        <dbReference type="ARBA" id="ARBA00001947"/>
    </source>
</evidence>
<evidence type="ECO:0000256" key="9">
    <source>
        <dbReference type="PROSITE-ProRule" id="PRU01379"/>
    </source>
</evidence>
<evidence type="ECO:0000256" key="4">
    <source>
        <dbReference type="ARBA" id="ARBA00022670"/>
    </source>
</evidence>
<dbReference type="PROSITE" id="PS52035">
    <property type="entry name" value="PEPTIDASE_M14"/>
    <property type="match status" value="1"/>
</dbReference>
<dbReference type="Pfam" id="PF18027">
    <property type="entry name" value="Pepdidase_M14_N"/>
    <property type="match status" value="1"/>
</dbReference>
<proteinExistence type="inferred from homology"/>
<dbReference type="FunFam" id="3.40.630.10:FF:000011">
    <property type="entry name" value="cytosolic carboxypeptidase 2 isoform X1"/>
    <property type="match status" value="1"/>
</dbReference>
<dbReference type="InterPro" id="IPR040626">
    <property type="entry name" value="Pepdidase_M14_N"/>
</dbReference>
<keyword evidence="3" id="KW-0121">Carboxypeptidase</keyword>
<keyword evidence="6" id="KW-0378">Hydrolase</keyword>
<feature type="compositionally biased region" description="Low complexity" evidence="10">
    <location>
        <begin position="740"/>
        <end position="750"/>
    </location>
</feature>
<dbReference type="PANTHER" id="PTHR12756:SF45">
    <property type="entry name" value="CYTOSOLIC CARBOXYPEPTIDASE NNA1"/>
    <property type="match status" value="1"/>
</dbReference>
<dbReference type="InterPro" id="IPR000834">
    <property type="entry name" value="Peptidase_M14"/>
</dbReference>
<feature type="region of interest" description="Disordered" evidence="10">
    <location>
        <begin position="919"/>
        <end position="979"/>
    </location>
</feature>
<feature type="compositionally biased region" description="Basic residues" evidence="10">
    <location>
        <begin position="806"/>
        <end position="818"/>
    </location>
</feature>
<dbReference type="Gene3D" id="2.60.40.3120">
    <property type="match status" value="1"/>
</dbReference>
<dbReference type="GO" id="GO:0004181">
    <property type="term" value="F:metallocarboxypeptidase activity"/>
    <property type="evidence" value="ECO:0007669"/>
    <property type="project" value="InterPro"/>
</dbReference>
<dbReference type="GO" id="GO:0008270">
    <property type="term" value="F:zinc ion binding"/>
    <property type="evidence" value="ECO:0007669"/>
    <property type="project" value="InterPro"/>
</dbReference>
<protein>
    <submittedName>
        <fullName evidence="13">Uncharacterized protein LOC117648622</fullName>
    </submittedName>
</protein>
<feature type="region of interest" description="Disordered" evidence="10">
    <location>
        <begin position="1115"/>
        <end position="1146"/>
    </location>
</feature>
<keyword evidence="8" id="KW-0482">Metalloprotease</keyword>
<dbReference type="GeneID" id="117648622"/>
<evidence type="ECO:0000256" key="3">
    <source>
        <dbReference type="ARBA" id="ARBA00022645"/>
    </source>
</evidence>
<keyword evidence="5" id="KW-0479">Metal-binding</keyword>
<gene>
    <name evidence="13" type="primary">LOC117648622</name>
</gene>
<feature type="region of interest" description="Disordered" evidence="10">
    <location>
        <begin position="996"/>
        <end position="1030"/>
    </location>
</feature>
<feature type="compositionally biased region" description="Low complexity" evidence="10">
    <location>
        <begin position="945"/>
        <end position="962"/>
    </location>
</feature>
<keyword evidence="7" id="KW-0862">Zinc</keyword>
<dbReference type="InterPro" id="IPR050821">
    <property type="entry name" value="Cytosolic_carboxypeptidase"/>
</dbReference>
<feature type="region of interest" description="Disordered" evidence="10">
    <location>
        <begin position="1069"/>
        <end position="1096"/>
    </location>
</feature>
<feature type="region of interest" description="Disordered" evidence="10">
    <location>
        <begin position="669"/>
        <end position="851"/>
    </location>
</feature>
<feature type="compositionally biased region" description="Low complexity" evidence="10">
    <location>
        <begin position="775"/>
        <end position="786"/>
    </location>
</feature>
<dbReference type="SUPFAM" id="SSF53187">
    <property type="entry name" value="Zn-dependent exopeptidases"/>
    <property type="match status" value="1"/>
</dbReference>
<name>A0A6P8ZR78_THRPL</name>
<feature type="compositionally biased region" description="Basic residues" evidence="10">
    <location>
        <begin position="720"/>
        <end position="730"/>
    </location>
</feature>
<keyword evidence="4" id="KW-0645">Protease</keyword>
<evidence type="ECO:0000256" key="2">
    <source>
        <dbReference type="ARBA" id="ARBA00005988"/>
    </source>
</evidence>
<evidence type="ECO:0000313" key="13">
    <source>
        <dbReference type="RefSeq" id="XP_034247129.1"/>
    </source>
</evidence>
<evidence type="ECO:0000256" key="10">
    <source>
        <dbReference type="SAM" id="MobiDB-lite"/>
    </source>
</evidence>
<feature type="domain" description="Peptidase M14" evidence="11">
    <location>
        <begin position="201"/>
        <end position="520"/>
    </location>
</feature>
<feature type="region of interest" description="Disordered" evidence="10">
    <location>
        <begin position="545"/>
        <end position="584"/>
    </location>
</feature>
<dbReference type="Gene3D" id="3.40.630.10">
    <property type="entry name" value="Zn peptidases"/>
    <property type="match status" value="1"/>
</dbReference>
<evidence type="ECO:0000259" key="11">
    <source>
        <dbReference type="PROSITE" id="PS52035"/>
    </source>
</evidence>
<comment type="cofactor">
    <cofactor evidence="1">
        <name>Zn(2+)</name>
        <dbReference type="ChEBI" id="CHEBI:29105"/>
    </cofactor>
</comment>
<evidence type="ECO:0000256" key="8">
    <source>
        <dbReference type="ARBA" id="ARBA00023049"/>
    </source>
</evidence>
<dbReference type="AlphaFoldDB" id="A0A6P8ZR78"/>
<dbReference type="OrthoDB" id="10253041at2759"/>
<dbReference type="KEGG" id="tpal:117648622"/>
<dbReference type="RefSeq" id="XP_034247129.1">
    <property type="nucleotide sequence ID" value="XM_034391238.1"/>
</dbReference>
<evidence type="ECO:0000256" key="7">
    <source>
        <dbReference type="ARBA" id="ARBA00022833"/>
    </source>
</evidence>
<accession>A0A6P8ZR78</accession>
<dbReference type="Pfam" id="PF00246">
    <property type="entry name" value="Peptidase_M14"/>
    <property type="match status" value="1"/>
</dbReference>
<feature type="compositionally biased region" description="Polar residues" evidence="10">
    <location>
        <begin position="673"/>
        <end position="698"/>
    </location>
</feature>
<comment type="similarity">
    <text evidence="2 9">Belongs to the peptidase M14 family.</text>
</comment>
<evidence type="ECO:0000313" key="12">
    <source>
        <dbReference type="Proteomes" id="UP000515158"/>
    </source>
</evidence>
<dbReference type="InParanoid" id="A0A6P8ZR78"/>
<dbReference type="Proteomes" id="UP000515158">
    <property type="component" value="Unplaced"/>
</dbReference>
<evidence type="ECO:0000256" key="5">
    <source>
        <dbReference type="ARBA" id="ARBA00022723"/>
    </source>
</evidence>
<sequence>MEVPPATPEAYYVPTGREVQPQPVGEEVGQVVFQYYPVSAVNYFSRSSVGGSRILTPAWPPDLRPDDLRFESRFESGNLAKVVRITETYYELYLRTDLYTNRHMQWFYFRVENMRRRAVYRFSIVNLSKAESLYSCGMRPLLYSERDAQLNQAGWRRCGDNIAYFRNEEASPSEEQAPSYTLSFNVDFPHDNDTCYLAHCYPYTYSDLQDYLLKLQNHPVKSTFSKLRLLCRSLAGNNVYYLTITTPPPPPPAAAVNNNNVNNNCNGATCANNNNNNNPQGSPTRCAACAAATPAPPPPEEPKKKKAVVLTARVHPGETPSSWMMKGFMDFLTGNSNQAKELRDKFIFKLVPMLNPDGVIVGNNRCSLTGRDLNRQYRTVIRETYPPVWHTKLMIRRLMEECGVVMYCDLHAHSRKHNIFIYGCENKRGPDKQLQEQVFPLMLHKNAADKFSFENCKFRIQRSKEGTGRVVVWMMGVANSYTMEASFGGSTLGSRAATHFSAQDFENMGRAFCETLLDFCDQDPSKERLRNKIISRLVKEGSSADEPTNIILSDYSSDEGDTSSSSEDEANMTEGATEAPNARPMRGLGLPAACSGLCHGLCHGLGEPCPVPPPSPSLPRRKPAAEGGTGSPKRGERADRTPPMPRKTLHVHTTLLDLPGCDAAEANTATTTPELQSSAETSPSRQQATARQRASTSPDDGAQRASERVDMPPELIVTPAHRRRGRGRHGSTRDLRDGDTSLAASTALTAQDGGRDATSTDTSTSPSVVHRRRSLSVLADVSSALRGGPSGAARPASQHGRSLPNARRRHGSARRPGTKRASTPTPTPVPQDGGPSDGQGATSPTSPLPARGALESLSLGRVWLGTPCQQCQQCDVECREACNNYTANVPLAWGPPPGPPALQHDQQEVLRSCSQKLSALSALQRPRDADRDAEGRSSRRRRSKASLATPATAATTPSRKSSGAWLQRPSGPNARAVAGAAQGSTVAAAAARGSLSGLRGQPGQHGGAGTSMEDEPEAEASDAGRTHWRRGQLRLRRQKRQDAAGAVQVQGGQGAARVVEEAVGVLGAQQGRRAKAKQAGTLPAPSSALGPAGLGPADIEALSLSRRARFRRGAALANPGPLGSAAPLAADGGLQEPGPASDDPAIDAELAKVKKKKKRKLGLPKRVKRVLSATAAITNKTSEKPR</sequence>
<feature type="active site" description="Proton donor/acceptor" evidence="9">
    <location>
        <position position="484"/>
    </location>
</feature>
<keyword evidence="12" id="KW-1185">Reference proteome</keyword>
<reference evidence="13" key="1">
    <citation type="submission" date="2025-08" db="UniProtKB">
        <authorList>
            <consortium name="RefSeq"/>
        </authorList>
    </citation>
    <scope>IDENTIFICATION</scope>
    <source>
        <tissue evidence="13">Total insect</tissue>
    </source>
</reference>